<dbReference type="SUPFAM" id="SSF53335">
    <property type="entry name" value="S-adenosyl-L-methionine-dependent methyltransferases"/>
    <property type="match status" value="1"/>
</dbReference>
<protein>
    <recommendedName>
        <fullName evidence="1">Ribosomal RNA large subunit methyltransferase K/L-like methyltransferase domain-containing protein</fullName>
    </recommendedName>
</protein>
<dbReference type="PANTHER" id="PTHR14911:SF13">
    <property type="entry name" value="TRNA (GUANINE(6)-N2)-METHYLTRANSFERASE THUMP3"/>
    <property type="match status" value="1"/>
</dbReference>
<accession>A0A9Y1BJH1</accession>
<gene>
    <name evidence="2" type="ORF">K9W45_10160</name>
</gene>
<dbReference type="Proteomes" id="UP001201020">
    <property type="component" value="Chromosome"/>
</dbReference>
<evidence type="ECO:0000313" key="2">
    <source>
        <dbReference type="EMBL" id="UJG40193.1"/>
    </source>
</evidence>
<dbReference type="GO" id="GO:0030488">
    <property type="term" value="P:tRNA methylation"/>
    <property type="evidence" value="ECO:0007669"/>
    <property type="project" value="TreeGrafter"/>
</dbReference>
<dbReference type="CDD" id="cd02440">
    <property type="entry name" value="AdoMet_MTases"/>
    <property type="match status" value="1"/>
</dbReference>
<organism evidence="2">
    <name type="scientific">Candidatus Heimdallarchaeum aukensis</name>
    <dbReference type="NCBI Taxonomy" id="2876573"/>
    <lineage>
        <taxon>Archaea</taxon>
        <taxon>Promethearchaeati</taxon>
        <taxon>Candidatus Heimdallarchaeota</taxon>
        <taxon>Candidatus Heimdallarchaeia (ex Rinke et al. 2021) (nom. nud.)</taxon>
        <taxon>Candidatus Heimdallarchaeales</taxon>
        <taxon>Candidatus Heimdallarchaeaceae</taxon>
        <taxon>Candidatus Heimdallarchaeum</taxon>
    </lineage>
</organism>
<dbReference type="Gene3D" id="3.40.50.150">
    <property type="entry name" value="Vaccinia Virus protein VP39"/>
    <property type="match status" value="1"/>
</dbReference>
<dbReference type="GO" id="GO:0016423">
    <property type="term" value="F:tRNA (guanine) methyltransferase activity"/>
    <property type="evidence" value="ECO:0007669"/>
    <property type="project" value="TreeGrafter"/>
</dbReference>
<reference evidence="2" key="1">
    <citation type="journal article" date="2022" name="Nat. Microbiol.">
        <title>Unique mobile elements and scalable gene flow at the prokaryote-eukaryote boundary revealed by circularized Asgard archaea genomes.</title>
        <authorList>
            <person name="Wu F."/>
            <person name="Speth D.R."/>
            <person name="Philosof A."/>
            <person name="Cremiere A."/>
            <person name="Narayanan A."/>
            <person name="Barco R.A."/>
            <person name="Connon S.A."/>
            <person name="Amend J.P."/>
            <person name="Antoshechkin I.A."/>
            <person name="Orphan V.J."/>
        </authorList>
    </citation>
    <scope>NUCLEOTIDE SEQUENCE</scope>
    <source>
        <strain evidence="2">PM71</strain>
    </source>
</reference>
<evidence type="ECO:0000259" key="1">
    <source>
        <dbReference type="Pfam" id="PF01170"/>
    </source>
</evidence>
<dbReference type="InterPro" id="IPR029063">
    <property type="entry name" value="SAM-dependent_MTases_sf"/>
</dbReference>
<dbReference type="Pfam" id="PF01170">
    <property type="entry name" value="UPF0020"/>
    <property type="match status" value="1"/>
</dbReference>
<dbReference type="InterPro" id="IPR000241">
    <property type="entry name" value="RlmKL-like_Mtase"/>
</dbReference>
<dbReference type="EMBL" id="CP084166">
    <property type="protein sequence ID" value="UJG40193.1"/>
    <property type="molecule type" value="Genomic_DNA"/>
</dbReference>
<proteinExistence type="predicted"/>
<dbReference type="AlphaFoldDB" id="A0A9Y1BJH1"/>
<dbReference type="PANTHER" id="PTHR14911">
    <property type="entry name" value="THUMP DOMAIN-CONTAINING"/>
    <property type="match status" value="1"/>
</dbReference>
<name>A0A9Y1BJH1_9ARCH</name>
<sequence>MTKSNEYVFFKLGRNKELAEVEISTILEKVGINRKISYFQWKEFLFVKIEKKEEQKVLQKIRETGSIVKVGSCFAKCNSEIEVKKVIPDKINQIIEKFSGKKEKIKFSINLQIEKEKQKSFSEIVKNEILKIAKDKRVEVKIIPKKGYSLELSPYQYHKENMPKRGVELIIFGIKSKLYLGETKWVTNPFFDIKLDEGRPERLFTHGTSIKMARSLINLTNIKKGCKIVDPFSGTGTLLIVGLLQGYDVLGFEKDPRCVRVAKTNIRWAVDKYKLERSWKIYKNDARDMHKIISEKVDAVVTEPYLGPFLKTLPDLEEGKKIIHELEKLYAKVLYSCSQILKDDSRVVIIFPFYEYPDKTKLSINLERVINGLSLELVEKTLHFNVSFPISIGREHNIISRQIVILKKNSMKQ</sequence>
<feature type="domain" description="Ribosomal RNA large subunit methyltransferase K/L-like methyltransferase" evidence="1">
    <location>
        <begin position="201"/>
        <end position="353"/>
    </location>
</feature>